<dbReference type="GO" id="GO:0016747">
    <property type="term" value="F:acyltransferase activity, transferring groups other than amino-acyl groups"/>
    <property type="evidence" value="ECO:0007669"/>
    <property type="project" value="InterPro"/>
</dbReference>
<dbReference type="InterPro" id="IPR013601">
    <property type="entry name" value="FAE1_typ3_polyketide_synth"/>
</dbReference>
<dbReference type="PANTHER" id="PTHR31561">
    <property type="entry name" value="3-KETOACYL-COA SYNTHASE"/>
    <property type="match status" value="1"/>
</dbReference>
<organism evidence="3 4">
    <name type="scientific">Sorghum bicolor</name>
    <name type="common">Sorghum</name>
    <name type="synonym">Sorghum vulgare</name>
    <dbReference type="NCBI Taxonomy" id="4558"/>
    <lineage>
        <taxon>Eukaryota</taxon>
        <taxon>Viridiplantae</taxon>
        <taxon>Streptophyta</taxon>
        <taxon>Embryophyta</taxon>
        <taxon>Tracheophyta</taxon>
        <taxon>Spermatophyta</taxon>
        <taxon>Magnoliopsida</taxon>
        <taxon>Liliopsida</taxon>
        <taxon>Poales</taxon>
        <taxon>Poaceae</taxon>
        <taxon>PACMAD clade</taxon>
        <taxon>Panicoideae</taxon>
        <taxon>Andropogonodae</taxon>
        <taxon>Andropogoneae</taxon>
        <taxon>Sorghinae</taxon>
        <taxon>Sorghum</taxon>
    </lineage>
</organism>
<keyword evidence="4" id="KW-1185">Reference proteome</keyword>
<name>A0A1B6PT07_SORBI</name>
<sequence length="82" mass="8892">MFSLSCLPFHEDLSGGTGCSAGRAHLVISIDLAKQLLQVHRNTYALVLSMEILSLDGYWGNNRSMLMSNCASSGWAAARRCS</sequence>
<evidence type="ECO:0000256" key="1">
    <source>
        <dbReference type="ARBA" id="ARBA00023315"/>
    </source>
</evidence>
<dbReference type="GO" id="GO:0016020">
    <property type="term" value="C:membrane"/>
    <property type="evidence" value="ECO:0007669"/>
    <property type="project" value="InterPro"/>
</dbReference>
<dbReference type="Gene3D" id="3.40.47.10">
    <property type="match status" value="1"/>
</dbReference>
<dbReference type="GO" id="GO:0006633">
    <property type="term" value="P:fatty acid biosynthetic process"/>
    <property type="evidence" value="ECO:0007669"/>
    <property type="project" value="InterPro"/>
</dbReference>
<feature type="domain" description="FAE" evidence="2">
    <location>
        <begin position="15"/>
        <end position="71"/>
    </location>
</feature>
<dbReference type="InterPro" id="IPR012392">
    <property type="entry name" value="3-ktacl-CoA_syn"/>
</dbReference>
<reference evidence="4" key="2">
    <citation type="journal article" date="2018" name="Plant J.">
        <title>The Sorghum bicolor reference genome: improved assembly, gene annotations, a transcriptome atlas, and signatures of genome organization.</title>
        <authorList>
            <person name="McCormick R.F."/>
            <person name="Truong S.K."/>
            <person name="Sreedasyam A."/>
            <person name="Jenkins J."/>
            <person name="Shu S."/>
            <person name="Sims D."/>
            <person name="Kennedy M."/>
            <person name="Amirebrahimi M."/>
            <person name="Weers B.D."/>
            <person name="McKinley B."/>
            <person name="Mattison A."/>
            <person name="Morishige D.T."/>
            <person name="Grimwood J."/>
            <person name="Schmutz J."/>
            <person name="Mullet J.E."/>
        </authorList>
    </citation>
    <scope>NUCLEOTIDE SEQUENCE [LARGE SCALE GENOMIC DNA]</scope>
    <source>
        <strain evidence="4">cv. BTx623</strain>
    </source>
</reference>
<dbReference type="EMBL" id="CM000764">
    <property type="protein sequence ID" value="KXG28805.1"/>
    <property type="molecule type" value="Genomic_DNA"/>
</dbReference>
<dbReference type="Pfam" id="PF08392">
    <property type="entry name" value="FAE1_CUT1_RppA"/>
    <property type="match status" value="1"/>
</dbReference>
<dbReference type="AlphaFoldDB" id="A0A1B6PT07"/>
<evidence type="ECO:0000259" key="2">
    <source>
        <dbReference type="Pfam" id="PF08392"/>
    </source>
</evidence>
<evidence type="ECO:0000313" key="4">
    <source>
        <dbReference type="Proteomes" id="UP000000768"/>
    </source>
</evidence>
<evidence type="ECO:0000313" key="3">
    <source>
        <dbReference type="EMBL" id="KXG28805.1"/>
    </source>
</evidence>
<reference evidence="3 4" key="1">
    <citation type="journal article" date="2009" name="Nature">
        <title>The Sorghum bicolor genome and the diversification of grasses.</title>
        <authorList>
            <person name="Paterson A.H."/>
            <person name="Bowers J.E."/>
            <person name="Bruggmann R."/>
            <person name="Dubchak I."/>
            <person name="Grimwood J."/>
            <person name="Gundlach H."/>
            <person name="Haberer G."/>
            <person name="Hellsten U."/>
            <person name="Mitros T."/>
            <person name="Poliakov A."/>
            <person name="Schmutz J."/>
            <person name="Spannagl M."/>
            <person name="Tang H."/>
            <person name="Wang X."/>
            <person name="Wicker T."/>
            <person name="Bharti A.K."/>
            <person name="Chapman J."/>
            <person name="Feltus F.A."/>
            <person name="Gowik U."/>
            <person name="Grigoriev I.V."/>
            <person name="Lyons E."/>
            <person name="Maher C.A."/>
            <person name="Martis M."/>
            <person name="Narechania A."/>
            <person name="Otillar R.P."/>
            <person name="Penning B.W."/>
            <person name="Salamov A.A."/>
            <person name="Wang Y."/>
            <person name="Zhang L."/>
            <person name="Carpita N.C."/>
            <person name="Freeling M."/>
            <person name="Gingle A.R."/>
            <person name="Hash C.T."/>
            <person name="Keller B."/>
            <person name="Klein P."/>
            <person name="Kresovich S."/>
            <person name="McCann M.C."/>
            <person name="Ming R."/>
            <person name="Peterson D.G."/>
            <person name="Mehboob-ur-Rahman"/>
            <person name="Ware D."/>
            <person name="Westhoff P."/>
            <person name="Mayer K.F."/>
            <person name="Messing J."/>
            <person name="Rokhsar D.S."/>
        </authorList>
    </citation>
    <scope>NUCLEOTIDE SEQUENCE [LARGE SCALE GENOMIC DNA]</scope>
    <source>
        <strain evidence="4">cv. BTx623</strain>
    </source>
</reference>
<dbReference type="STRING" id="4558.A0A1B6PT07"/>
<gene>
    <name evidence="3" type="ORF">SORBI_3005G169000</name>
</gene>
<dbReference type="InParanoid" id="A0A1B6PT07"/>
<proteinExistence type="predicted"/>
<dbReference type="Gramene" id="KXG28805">
    <property type="protein sequence ID" value="KXG28805"/>
    <property type="gene ID" value="SORBI_3005G169000"/>
</dbReference>
<dbReference type="SUPFAM" id="SSF53901">
    <property type="entry name" value="Thiolase-like"/>
    <property type="match status" value="1"/>
</dbReference>
<accession>A0A1B6PT07</accession>
<keyword evidence="1" id="KW-0808">Transferase</keyword>
<protein>
    <recommendedName>
        <fullName evidence="2">FAE domain-containing protein</fullName>
    </recommendedName>
</protein>
<dbReference type="Proteomes" id="UP000000768">
    <property type="component" value="Chromosome 5"/>
</dbReference>
<dbReference type="InterPro" id="IPR016039">
    <property type="entry name" value="Thiolase-like"/>
</dbReference>
<keyword evidence="1" id="KW-0012">Acyltransferase</keyword>